<evidence type="ECO:0000256" key="2">
    <source>
        <dbReference type="ARBA" id="ARBA00022771"/>
    </source>
</evidence>
<dbReference type="Gene3D" id="6.10.140.2220">
    <property type="match status" value="1"/>
</dbReference>
<evidence type="ECO:0000313" key="7">
    <source>
        <dbReference type="Proteomes" id="UP000054144"/>
    </source>
</evidence>
<dbReference type="Proteomes" id="UP000054144">
    <property type="component" value="Unassembled WGS sequence"/>
</dbReference>
<keyword evidence="2 4" id="KW-0863">Zinc-finger</keyword>
<dbReference type="PROSITE" id="PS01360">
    <property type="entry name" value="ZF_MYND_1"/>
    <property type="match status" value="1"/>
</dbReference>
<keyword evidence="1" id="KW-0479">Metal-binding</keyword>
<dbReference type="OrthoDB" id="341421at2759"/>
<evidence type="ECO:0000256" key="4">
    <source>
        <dbReference type="PROSITE-ProRule" id="PRU00134"/>
    </source>
</evidence>
<dbReference type="SUPFAM" id="SSF144232">
    <property type="entry name" value="HIT/MYND zinc finger-like"/>
    <property type="match status" value="1"/>
</dbReference>
<evidence type="ECO:0000259" key="5">
    <source>
        <dbReference type="PROSITE" id="PS50865"/>
    </source>
</evidence>
<dbReference type="AlphaFoldDB" id="A0A0D7A2Z0"/>
<dbReference type="Pfam" id="PF01753">
    <property type="entry name" value="zf-MYND"/>
    <property type="match status" value="1"/>
</dbReference>
<organism evidence="6 7">
    <name type="scientific">Fistulina hepatica ATCC 64428</name>
    <dbReference type="NCBI Taxonomy" id="1128425"/>
    <lineage>
        <taxon>Eukaryota</taxon>
        <taxon>Fungi</taxon>
        <taxon>Dikarya</taxon>
        <taxon>Basidiomycota</taxon>
        <taxon>Agaricomycotina</taxon>
        <taxon>Agaricomycetes</taxon>
        <taxon>Agaricomycetidae</taxon>
        <taxon>Agaricales</taxon>
        <taxon>Fistulinaceae</taxon>
        <taxon>Fistulina</taxon>
    </lineage>
</organism>
<evidence type="ECO:0000256" key="3">
    <source>
        <dbReference type="ARBA" id="ARBA00022833"/>
    </source>
</evidence>
<protein>
    <recommendedName>
        <fullName evidence="5">MYND-type domain-containing protein</fullName>
    </recommendedName>
</protein>
<accession>A0A0D7A2Z0</accession>
<keyword evidence="3" id="KW-0862">Zinc</keyword>
<gene>
    <name evidence="6" type="ORF">FISHEDRAFT_61353</name>
</gene>
<dbReference type="EMBL" id="KN882061">
    <property type="protein sequence ID" value="KIY45183.1"/>
    <property type="molecule type" value="Genomic_DNA"/>
</dbReference>
<sequence>MLQCSAPGCTLEAKNRCSRCKTRPYCGSECQAKDWQAHRKECNKFQSPTSNGGNTRPAFNPAGFSPFGIMCNPSTGQTSPISTTAFFFAELFGYVAERPELVYTEVVDTYRIYATGDYMQAAQKVDPSPEDLVAGFPSFVDRAHRSGIFPDWWKDEHREGILKFAQEDEWGRLDRGVVPKEQIQAHLPKPARIVTLEMIIERIENTA</sequence>
<name>A0A0D7A2Z0_9AGAR</name>
<dbReference type="InterPro" id="IPR002893">
    <property type="entry name" value="Znf_MYND"/>
</dbReference>
<keyword evidence="7" id="KW-1185">Reference proteome</keyword>
<evidence type="ECO:0000313" key="6">
    <source>
        <dbReference type="EMBL" id="KIY45183.1"/>
    </source>
</evidence>
<feature type="domain" description="MYND-type" evidence="5">
    <location>
        <begin position="4"/>
        <end position="42"/>
    </location>
</feature>
<dbReference type="GO" id="GO:0008270">
    <property type="term" value="F:zinc ion binding"/>
    <property type="evidence" value="ECO:0007669"/>
    <property type="project" value="UniProtKB-KW"/>
</dbReference>
<evidence type="ECO:0000256" key="1">
    <source>
        <dbReference type="ARBA" id="ARBA00022723"/>
    </source>
</evidence>
<reference evidence="6 7" key="1">
    <citation type="journal article" date="2015" name="Fungal Genet. Biol.">
        <title>Evolution of novel wood decay mechanisms in Agaricales revealed by the genome sequences of Fistulina hepatica and Cylindrobasidium torrendii.</title>
        <authorList>
            <person name="Floudas D."/>
            <person name="Held B.W."/>
            <person name="Riley R."/>
            <person name="Nagy L.G."/>
            <person name="Koehler G."/>
            <person name="Ransdell A.S."/>
            <person name="Younus H."/>
            <person name="Chow J."/>
            <person name="Chiniquy J."/>
            <person name="Lipzen A."/>
            <person name="Tritt A."/>
            <person name="Sun H."/>
            <person name="Haridas S."/>
            <person name="LaButti K."/>
            <person name="Ohm R.A."/>
            <person name="Kues U."/>
            <person name="Blanchette R.A."/>
            <person name="Grigoriev I.V."/>
            <person name="Minto R.E."/>
            <person name="Hibbett D.S."/>
        </authorList>
    </citation>
    <scope>NUCLEOTIDE SEQUENCE [LARGE SCALE GENOMIC DNA]</scope>
    <source>
        <strain evidence="6 7">ATCC 64428</strain>
    </source>
</reference>
<proteinExistence type="predicted"/>
<dbReference type="PROSITE" id="PS50865">
    <property type="entry name" value="ZF_MYND_2"/>
    <property type="match status" value="1"/>
</dbReference>